<dbReference type="EC" id="5.99.1.4" evidence="1"/>
<dbReference type="SUPFAM" id="SSF52833">
    <property type="entry name" value="Thioredoxin-like"/>
    <property type="match status" value="1"/>
</dbReference>
<dbReference type="InterPro" id="IPR036249">
    <property type="entry name" value="Thioredoxin-like_sf"/>
</dbReference>
<dbReference type="InterPro" id="IPR014440">
    <property type="entry name" value="HCCAis_GSTk"/>
</dbReference>
<sequence>MPLIELAMRHEVVQSIAMATIEYIYSAHSAFAYLGSSELSKICAEHHVTLIHKPVLLSPVVEAQGSLPFAARTQAHVDYFFGREIERWAEYRNVPVINFRPTHHDADYSVASGMILALGDSGPETDRMAHRLLEAHWRDDADLSCQQTLATIATDLGHDAPSLLQRASSEAVQDQLLQNSIWARGLNVFGSPTYIVDGDPFYGQDHLELVKRAVCQPFAASTWENPAVD</sequence>
<dbReference type="EMBL" id="CYSF01000006">
    <property type="protein sequence ID" value="CUH83985.1"/>
    <property type="molecule type" value="Genomic_DNA"/>
</dbReference>
<dbReference type="STRING" id="340021.TM5383_01190"/>
<dbReference type="InterPro" id="IPR051924">
    <property type="entry name" value="GST_Kappa/NadH"/>
</dbReference>
<feature type="domain" description="DSBA-like thioredoxin" evidence="3">
    <location>
        <begin position="21"/>
        <end position="213"/>
    </location>
</feature>
<reference evidence="4 5" key="1">
    <citation type="submission" date="2015-09" db="EMBL/GenBank/DDBJ databases">
        <authorList>
            <consortium name="Swine Surveillance"/>
        </authorList>
    </citation>
    <scope>NUCLEOTIDE SEQUENCE [LARGE SCALE GENOMIC DNA]</scope>
    <source>
        <strain evidence="4 5">CECT 8383</strain>
    </source>
</reference>
<dbReference type="Pfam" id="PF01323">
    <property type="entry name" value="DSBA"/>
    <property type="match status" value="1"/>
</dbReference>
<evidence type="ECO:0000313" key="4">
    <source>
        <dbReference type="EMBL" id="CUH83985.1"/>
    </source>
</evidence>
<dbReference type="GO" id="GO:0018845">
    <property type="term" value="F:2-hydroxychromene-2-carboxylate isomerase activity"/>
    <property type="evidence" value="ECO:0007669"/>
    <property type="project" value="UniProtKB-UniRule"/>
</dbReference>
<feature type="active site" description="Nucleophile" evidence="2">
    <location>
        <position position="29"/>
    </location>
</feature>
<evidence type="ECO:0000313" key="5">
    <source>
        <dbReference type="Proteomes" id="UP000051681"/>
    </source>
</evidence>
<keyword evidence="1 4" id="KW-0413">Isomerase</keyword>
<proteinExistence type="inferred from homology"/>
<evidence type="ECO:0000256" key="1">
    <source>
        <dbReference type="PIRNR" id="PIRNR006386"/>
    </source>
</evidence>
<dbReference type="GO" id="GO:0004364">
    <property type="term" value="F:glutathione transferase activity"/>
    <property type="evidence" value="ECO:0007669"/>
    <property type="project" value="TreeGrafter"/>
</dbReference>
<dbReference type="PIRSF" id="PIRSF006386">
    <property type="entry name" value="HCCAis_GSTk"/>
    <property type="match status" value="1"/>
</dbReference>
<dbReference type="AlphaFoldDB" id="A0A0P1GNQ1"/>
<dbReference type="RefSeq" id="WP_231725047.1">
    <property type="nucleotide sequence ID" value="NZ_CYSF01000006.1"/>
</dbReference>
<dbReference type="GO" id="GO:0006749">
    <property type="term" value="P:glutathione metabolic process"/>
    <property type="evidence" value="ECO:0007669"/>
    <property type="project" value="TreeGrafter"/>
</dbReference>
<comment type="catalytic activity">
    <reaction evidence="1">
        <text>2-hydroxychromene-2-carboxylate = (3E)-4-(2-hydroxyphenyl)-2-oxobut-3-enoate</text>
        <dbReference type="Rhea" id="RHEA:27401"/>
        <dbReference type="ChEBI" id="CHEBI:59350"/>
        <dbReference type="ChEBI" id="CHEBI:59353"/>
        <dbReference type="EC" id="5.99.1.4"/>
    </reaction>
</comment>
<evidence type="ECO:0000259" key="3">
    <source>
        <dbReference type="Pfam" id="PF01323"/>
    </source>
</evidence>
<accession>A0A0P1GNQ1</accession>
<protein>
    <recommendedName>
        <fullName evidence="1">2-hydroxychromene-2-carboxylate isomerase</fullName>
        <ecNumber evidence="1">5.99.1.4</ecNumber>
    </recommendedName>
</protein>
<gene>
    <name evidence="4" type="primary">nahD_1</name>
    <name evidence="4" type="ORF">TM5383_01190</name>
</gene>
<dbReference type="Proteomes" id="UP000051681">
    <property type="component" value="Unassembled WGS sequence"/>
</dbReference>
<evidence type="ECO:0000256" key="2">
    <source>
        <dbReference type="PIRSR" id="PIRSR006386-1"/>
    </source>
</evidence>
<keyword evidence="5" id="KW-1185">Reference proteome</keyword>
<organism evidence="4 5">
    <name type="scientific">Thalassovita mediterranea</name>
    <dbReference type="NCBI Taxonomy" id="340021"/>
    <lineage>
        <taxon>Bacteria</taxon>
        <taxon>Pseudomonadati</taxon>
        <taxon>Pseudomonadota</taxon>
        <taxon>Alphaproteobacteria</taxon>
        <taxon>Rhodobacterales</taxon>
        <taxon>Roseobacteraceae</taxon>
        <taxon>Thalassovita</taxon>
    </lineage>
</organism>
<dbReference type="GO" id="GO:0004602">
    <property type="term" value="F:glutathione peroxidase activity"/>
    <property type="evidence" value="ECO:0007669"/>
    <property type="project" value="TreeGrafter"/>
</dbReference>
<dbReference type="PANTHER" id="PTHR42943:SF4">
    <property type="entry name" value="C2H2-TYPE DOMAIN-CONTAINING PROTEIN"/>
    <property type="match status" value="1"/>
</dbReference>
<dbReference type="Gene3D" id="3.40.30.10">
    <property type="entry name" value="Glutaredoxin"/>
    <property type="match status" value="1"/>
</dbReference>
<comment type="similarity">
    <text evidence="1">Belongs to the GST superfamily. NadH family.</text>
</comment>
<dbReference type="InterPro" id="IPR001853">
    <property type="entry name" value="DSBA-like_thioredoxin_dom"/>
</dbReference>
<dbReference type="PANTHER" id="PTHR42943">
    <property type="entry name" value="GLUTATHIONE S-TRANSFERASE KAPPA"/>
    <property type="match status" value="1"/>
</dbReference>
<name>A0A0P1GNQ1_9RHOB</name>